<evidence type="ECO:0000256" key="7">
    <source>
        <dbReference type="HAMAP-Rule" id="MF_00198"/>
    </source>
</evidence>
<accession>A0ABS4AXW6</accession>
<evidence type="ECO:0000256" key="9">
    <source>
        <dbReference type="SAM" id="MobiDB-lite"/>
    </source>
</evidence>
<keyword evidence="12" id="KW-1185">Reference proteome</keyword>
<feature type="binding site" evidence="7">
    <location>
        <position position="130"/>
    </location>
    <ligand>
        <name>S-methyl-5'-thioadenosine</name>
        <dbReference type="ChEBI" id="CHEBI:17509"/>
    </ligand>
</feature>
<evidence type="ECO:0000256" key="4">
    <source>
        <dbReference type="ARBA" id="ARBA00023066"/>
    </source>
</evidence>
<dbReference type="Gene3D" id="2.30.140.10">
    <property type="entry name" value="Spermidine synthase, tetramerisation domain"/>
    <property type="match status" value="1"/>
</dbReference>
<protein>
    <recommendedName>
        <fullName evidence="7">Polyamine aminopropyltransferase</fullName>
    </recommendedName>
    <alternativeName>
        <fullName evidence="7">Putrescine aminopropyltransferase</fullName>
        <shortName evidence="7">PAPT</shortName>
    </alternativeName>
    <alternativeName>
        <fullName evidence="7">Spermidine synthase</fullName>
        <shortName evidence="7">SPDS</shortName>
        <shortName evidence="7">SPDSY</shortName>
        <ecNumber evidence="7">2.5.1.16</ecNumber>
    </alternativeName>
</protein>
<gene>
    <name evidence="7" type="primary">speE</name>
    <name evidence="11" type="ORF">J5Y09_19555</name>
</gene>
<feature type="domain" description="PABS" evidence="10">
    <location>
        <begin position="25"/>
        <end position="262"/>
    </location>
</feature>
<dbReference type="Gene3D" id="3.40.50.150">
    <property type="entry name" value="Vaccinia Virus protein VP39"/>
    <property type="match status" value="1"/>
</dbReference>
<feature type="binding site" evidence="7">
    <location>
        <position position="189"/>
    </location>
    <ligand>
        <name>S-methyl-5'-thioadenosine</name>
        <dbReference type="ChEBI" id="CHEBI:17509"/>
    </ligand>
</feature>
<keyword evidence="2" id="KW-0963">Cytoplasm</keyword>
<proteinExistence type="inferred from homology"/>
<comment type="pathway">
    <text evidence="7">Amine and polyamine biosynthesis; spermidine biosynthesis; spermidine from putrescine: step 1/1.</text>
</comment>
<dbReference type="InterPro" id="IPR001045">
    <property type="entry name" value="Spermi_synthase"/>
</dbReference>
<evidence type="ECO:0000256" key="3">
    <source>
        <dbReference type="ARBA" id="ARBA00022679"/>
    </source>
</evidence>
<evidence type="ECO:0000256" key="2">
    <source>
        <dbReference type="ARBA" id="ARBA00022490"/>
    </source>
</evidence>
<dbReference type="GO" id="GO:0008168">
    <property type="term" value="F:methyltransferase activity"/>
    <property type="evidence" value="ECO:0007669"/>
    <property type="project" value="UniProtKB-KW"/>
</dbReference>
<feature type="active site" description="Proton acceptor" evidence="7 8">
    <location>
        <position position="180"/>
    </location>
</feature>
<dbReference type="CDD" id="cd02440">
    <property type="entry name" value="AdoMet_MTases"/>
    <property type="match status" value="1"/>
</dbReference>
<dbReference type="RefSeq" id="WP_209353512.1">
    <property type="nucleotide sequence ID" value="NZ_JAGIYZ010000023.1"/>
</dbReference>
<dbReference type="PROSITE" id="PS01330">
    <property type="entry name" value="PABS_1"/>
    <property type="match status" value="1"/>
</dbReference>
<evidence type="ECO:0000313" key="12">
    <source>
        <dbReference type="Proteomes" id="UP000680815"/>
    </source>
</evidence>
<dbReference type="EMBL" id="JAGIYZ010000023">
    <property type="protein sequence ID" value="MBP0466132.1"/>
    <property type="molecule type" value="Genomic_DNA"/>
</dbReference>
<dbReference type="PROSITE" id="PS51006">
    <property type="entry name" value="PABS_2"/>
    <property type="match status" value="1"/>
</dbReference>
<sequence>MVNTTRPAARPDPGNWTHNPRRVAPRAIFEEDASWPEGHWYEVAATIFETETEEQEVRILETVEYGRILVLDGHLQSAEEDEAIYHEALVQPAMLLHPAPRSVLIIGGGEGATAREALKHPSVTRVVMVDIDGELVDICREHLPTWHRGAFEDPRLELVIGDGLDYVAGGEERFDIVILDLVDAFEDGPSEALFAEGFFRDVKRRLAPGGMLAVQAMELNPNGVEDHAVVRRNLRPVFAHLASYSTMVPSFWSEWGFLLASDGQDPAGLSPEEADARIAARGLDLKAIDGATLLRMRTLSKPVRTLLAAAGAP</sequence>
<feature type="binding site" evidence="7">
    <location>
        <begin position="162"/>
        <end position="163"/>
    </location>
    <ligand>
        <name>S-methyl-5'-thioadenosine</name>
        <dbReference type="ChEBI" id="CHEBI:17509"/>
    </ligand>
</feature>
<dbReference type="InterPro" id="IPR030374">
    <property type="entry name" value="PABS"/>
</dbReference>
<feature type="region of interest" description="Disordered" evidence="9">
    <location>
        <begin position="1"/>
        <end position="22"/>
    </location>
</feature>
<keyword evidence="5 7" id="KW-0620">Polyamine biosynthesis</keyword>
<keyword evidence="4 7" id="KW-0745">Spermidine biosynthesis</keyword>
<dbReference type="PANTHER" id="PTHR43317">
    <property type="entry name" value="THERMOSPERMINE SYNTHASE ACAULIS5"/>
    <property type="match status" value="1"/>
</dbReference>
<dbReference type="HAMAP" id="MF_00198">
    <property type="entry name" value="Spermidine_synth"/>
    <property type="match status" value="1"/>
</dbReference>
<dbReference type="InterPro" id="IPR029063">
    <property type="entry name" value="SAM-dependent_MTases_sf"/>
</dbReference>
<feature type="binding site" evidence="7">
    <location>
        <position position="110"/>
    </location>
    <ligand>
        <name>spermidine</name>
        <dbReference type="ChEBI" id="CHEBI:57834"/>
    </ligand>
</feature>
<dbReference type="Pfam" id="PF17284">
    <property type="entry name" value="Spermine_synt_N"/>
    <property type="match status" value="1"/>
</dbReference>
<dbReference type="InterPro" id="IPR037163">
    <property type="entry name" value="Spermidine_synt_N_sf"/>
</dbReference>
<evidence type="ECO:0000313" key="11">
    <source>
        <dbReference type="EMBL" id="MBP0466132.1"/>
    </source>
</evidence>
<dbReference type="InterPro" id="IPR035246">
    <property type="entry name" value="Spermidine_synt_N"/>
</dbReference>
<comment type="catalytic activity">
    <reaction evidence="6">
        <text>S-adenosyl 3-(methylsulfanyl)propylamine + spermidine = thermospermine + S-methyl-5'-thioadenosine + H(+)</text>
        <dbReference type="Rhea" id="RHEA:30515"/>
        <dbReference type="ChEBI" id="CHEBI:15378"/>
        <dbReference type="ChEBI" id="CHEBI:17509"/>
        <dbReference type="ChEBI" id="CHEBI:57443"/>
        <dbReference type="ChEBI" id="CHEBI:57834"/>
        <dbReference type="ChEBI" id="CHEBI:59903"/>
        <dbReference type="EC" id="2.5.1.79"/>
    </reaction>
</comment>
<dbReference type="EC" id="2.5.1.16" evidence="7"/>
<dbReference type="InterPro" id="IPR030373">
    <property type="entry name" value="PABS_CS"/>
</dbReference>
<evidence type="ECO:0000256" key="1">
    <source>
        <dbReference type="ARBA" id="ARBA00007867"/>
    </source>
</evidence>
<evidence type="ECO:0000259" key="10">
    <source>
        <dbReference type="PROSITE" id="PS51006"/>
    </source>
</evidence>
<feature type="binding site" evidence="7">
    <location>
        <position position="55"/>
    </location>
    <ligand>
        <name>S-methyl-5'-thioadenosine</name>
        <dbReference type="ChEBI" id="CHEBI:17509"/>
    </ligand>
</feature>
<comment type="caution">
    <text evidence="11">The sequence shown here is derived from an EMBL/GenBank/DDBJ whole genome shotgun (WGS) entry which is preliminary data.</text>
</comment>
<name>A0ABS4AXW6_9PROT</name>
<comment type="caution">
    <text evidence="7">Lacks conserved residue(s) required for the propagation of feature annotation.</text>
</comment>
<evidence type="ECO:0000256" key="5">
    <source>
        <dbReference type="ARBA" id="ARBA00023115"/>
    </source>
</evidence>
<dbReference type="PANTHER" id="PTHR43317:SF1">
    <property type="entry name" value="THERMOSPERMINE SYNTHASE ACAULIS5"/>
    <property type="match status" value="1"/>
</dbReference>
<keyword evidence="3 7" id="KW-0808">Transferase</keyword>
<feature type="binding site" evidence="7">
    <location>
        <position position="86"/>
    </location>
    <ligand>
        <name>spermidine</name>
        <dbReference type="ChEBI" id="CHEBI:57834"/>
    </ligand>
</feature>
<comment type="function">
    <text evidence="7">Catalyzes the irreversible transfer of a propylamine group from the amino donor S-adenosylmethioninamine (decarboxy-AdoMet) to putrescine (1,4-diaminobutane) to yield spermidine.</text>
</comment>
<comment type="catalytic activity">
    <reaction evidence="7">
        <text>S-adenosyl 3-(methylsulfanyl)propylamine + putrescine = S-methyl-5'-thioadenosine + spermidine + H(+)</text>
        <dbReference type="Rhea" id="RHEA:12721"/>
        <dbReference type="ChEBI" id="CHEBI:15378"/>
        <dbReference type="ChEBI" id="CHEBI:17509"/>
        <dbReference type="ChEBI" id="CHEBI:57443"/>
        <dbReference type="ChEBI" id="CHEBI:57834"/>
        <dbReference type="ChEBI" id="CHEBI:326268"/>
        <dbReference type="EC" id="2.5.1.16"/>
    </reaction>
</comment>
<evidence type="ECO:0000256" key="6">
    <source>
        <dbReference type="ARBA" id="ARBA00048874"/>
    </source>
</evidence>
<evidence type="ECO:0000256" key="8">
    <source>
        <dbReference type="PROSITE-ProRule" id="PRU00354"/>
    </source>
</evidence>
<dbReference type="Pfam" id="PF01564">
    <property type="entry name" value="Spermine_synth"/>
    <property type="match status" value="1"/>
</dbReference>
<dbReference type="Proteomes" id="UP000680815">
    <property type="component" value="Unassembled WGS sequence"/>
</dbReference>
<comment type="subunit">
    <text evidence="7">Homodimer or homotetramer.</text>
</comment>
<dbReference type="SUPFAM" id="SSF53335">
    <property type="entry name" value="S-adenosyl-L-methionine-dependent methyltransferases"/>
    <property type="match status" value="1"/>
</dbReference>
<dbReference type="GO" id="GO:0032259">
    <property type="term" value="P:methylation"/>
    <property type="evidence" value="ECO:0007669"/>
    <property type="project" value="UniProtKB-KW"/>
</dbReference>
<reference evidence="11 12" key="1">
    <citation type="submission" date="2021-03" db="EMBL/GenBank/DDBJ databases">
        <authorList>
            <person name="So Y."/>
        </authorList>
    </citation>
    <scope>NUCLEOTIDE SEQUENCE [LARGE SCALE GENOMIC DNA]</scope>
    <source>
        <strain evidence="11 12">PWR1</strain>
    </source>
</reference>
<comment type="similarity">
    <text evidence="1 7">Belongs to the spermidine/spermine synthase family.</text>
</comment>
<keyword evidence="11" id="KW-0489">Methyltransferase</keyword>
<organism evidence="11 12">
    <name type="scientific">Roseomonas nitratireducens</name>
    <dbReference type="NCBI Taxonomy" id="2820810"/>
    <lineage>
        <taxon>Bacteria</taxon>
        <taxon>Pseudomonadati</taxon>
        <taxon>Pseudomonadota</taxon>
        <taxon>Alphaproteobacteria</taxon>
        <taxon>Acetobacterales</taxon>
        <taxon>Roseomonadaceae</taxon>
        <taxon>Roseomonas</taxon>
    </lineage>
</organism>